<feature type="transmembrane region" description="Helical" evidence="1">
    <location>
        <begin position="111"/>
        <end position="131"/>
    </location>
</feature>
<dbReference type="RefSeq" id="XP_009012144.1">
    <property type="nucleotide sequence ID" value="XM_009013896.1"/>
</dbReference>
<evidence type="ECO:0000313" key="3">
    <source>
        <dbReference type="EnsemblMetazoa" id="HelroP183886"/>
    </source>
</evidence>
<evidence type="ECO:0008006" key="5">
    <source>
        <dbReference type="Google" id="ProtNLM"/>
    </source>
</evidence>
<reference evidence="2 4" key="2">
    <citation type="journal article" date="2013" name="Nature">
        <title>Insights into bilaterian evolution from three spiralian genomes.</title>
        <authorList>
            <person name="Simakov O."/>
            <person name="Marletaz F."/>
            <person name="Cho S.J."/>
            <person name="Edsinger-Gonzales E."/>
            <person name="Havlak P."/>
            <person name="Hellsten U."/>
            <person name="Kuo D.H."/>
            <person name="Larsson T."/>
            <person name="Lv J."/>
            <person name="Arendt D."/>
            <person name="Savage R."/>
            <person name="Osoegawa K."/>
            <person name="de Jong P."/>
            <person name="Grimwood J."/>
            <person name="Chapman J.A."/>
            <person name="Shapiro H."/>
            <person name="Aerts A."/>
            <person name="Otillar R.P."/>
            <person name="Terry A.Y."/>
            <person name="Boore J.L."/>
            <person name="Grigoriev I.V."/>
            <person name="Lindberg D.R."/>
            <person name="Seaver E.C."/>
            <person name="Weisblat D.A."/>
            <person name="Putnam N.H."/>
            <person name="Rokhsar D.S."/>
        </authorList>
    </citation>
    <scope>NUCLEOTIDE SEQUENCE</scope>
</reference>
<dbReference type="InParanoid" id="T1FKA4"/>
<sequence>MLAWTYSGVNFSIPGTGGPECVDYLSSRQKILETFLVLLVSSLQIWYMMPCLGPRKVLNNNDQNGVVNDHSQLTDVSIKNYSPPLLKQILLLLLSLVFGIELGFKLSTRQFIWILNPCHVVTIIQIYLLIAPASKLSSLMFRFHIHMLSGVSIAICFPVVNTRLLEFEVATYWAQHLLLLFIPFYLMSLGGAYSVEDFADMTWSVFALSIQMIYHFIFLQPISLVTGINLNNIMCPAVSDPFKGTYYRLYALLHQSLLIIIHGKAYVFLAYLFHVPLTFSKYPYIPVDKI</sequence>
<dbReference type="PANTHER" id="PTHR20948">
    <property type="entry name" value="TRANSMEMBRANE PROTEIN 164"/>
    <property type="match status" value="1"/>
</dbReference>
<dbReference type="HOGENOM" id="CLU_072415_0_0_1"/>
<evidence type="ECO:0000256" key="1">
    <source>
        <dbReference type="SAM" id="Phobius"/>
    </source>
</evidence>
<dbReference type="InterPro" id="IPR026508">
    <property type="entry name" value="TMEM164"/>
</dbReference>
<protein>
    <recommendedName>
        <fullName evidence="5">Transmembrane protein 164</fullName>
    </recommendedName>
</protein>
<feature type="transmembrane region" description="Helical" evidence="1">
    <location>
        <begin position="177"/>
        <end position="195"/>
    </location>
</feature>
<proteinExistence type="predicted"/>
<feature type="transmembrane region" description="Helical" evidence="1">
    <location>
        <begin position="143"/>
        <end position="165"/>
    </location>
</feature>
<dbReference type="Proteomes" id="UP000015101">
    <property type="component" value="Unassembled WGS sequence"/>
</dbReference>
<keyword evidence="4" id="KW-1185">Reference proteome</keyword>
<dbReference type="OMA" id="FIYIMHG"/>
<reference evidence="3" key="3">
    <citation type="submission" date="2015-06" db="UniProtKB">
        <authorList>
            <consortium name="EnsemblMetazoa"/>
        </authorList>
    </citation>
    <scope>IDENTIFICATION</scope>
</reference>
<dbReference type="PANTHER" id="PTHR20948:SF2">
    <property type="entry name" value="TRANSMEMBRANE PROTEIN 164"/>
    <property type="match status" value="1"/>
</dbReference>
<dbReference type="FunCoup" id="T1FKA4">
    <property type="interactions" value="76"/>
</dbReference>
<evidence type="ECO:0000313" key="2">
    <source>
        <dbReference type="EMBL" id="ESO09742.1"/>
    </source>
</evidence>
<feature type="transmembrane region" description="Helical" evidence="1">
    <location>
        <begin position="85"/>
        <end position="104"/>
    </location>
</feature>
<feature type="transmembrane region" description="Helical" evidence="1">
    <location>
        <begin position="201"/>
        <end position="228"/>
    </location>
</feature>
<feature type="transmembrane region" description="Helical" evidence="1">
    <location>
        <begin position="31"/>
        <end position="49"/>
    </location>
</feature>
<name>T1FKA4_HELRO</name>
<dbReference type="AlphaFoldDB" id="T1FKA4"/>
<dbReference type="EnsemblMetazoa" id="HelroT183886">
    <property type="protein sequence ID" value="HelroP183886"/>
    <property type="gene ID" value="HelroG183886"/>
</dbReference>
<dbReference type="CTD" id="20209253"/>
<reference evidence="4" key="1">
    <citation type="submission" date="2012-12" db="EMBL/GenBank/DDBJ databases">
        <authorList>
            <person name="Hellsten U."/>
            <person name="Grimwood J."/>
            <person name="Chapman J.A."/>
            <person name="Shapiro H."/>
            <person name="Aerts A."/>
            <person name="Otillar R.P."/>
            <person name="Terry A.Y."/>
            <person name="Boore J.L."/>
            <person name="Simakov O."/>
            <person name="Marletaz F."/>
            <person name="Cho S.-J."/>
            <person name="Edsinger-Gonzales E."/>
            <person name="Havlak P."/>
            <person name="Kuo D.-H."/>
            <person name="Larsson T."/>
            <person name="Lv J."/>
            <person name="Arendt D."/>
            <person name="Savage R."/>
            <person name="Osoegawa K."/>
            <person name="de Jong P."/>
            <person name="Lindberg D.R."/>
            <person name="Seaver E.C."/>
            <person name="Weisblat D.A."/>
            <person name="Putnam N.H."/>
            <person name="Grigoriev I.V."/>
            <person name="Rokhsar D.S."/>
        </authorList>
    </citation>
    <scope>NUCLEOTIDE SEQUENCE</scope>
</reference>
<keyword evidence="1" id="KW-1133">Transmembrane helix</keyword>
<evidence type="ECO:0000313" key="4">
    <source>
        <dbReference type="Proteomes" id="UP000015101"/>
    </source>
</evidence>
<dbReference type="eggNOG" id="ENOG502QWAJ">
    <property type="taxonomic scope" value="Eukaryota"/>
</dbReference>
<keyword evidence="1" id="KW-0472">Membrane</keyword>
<feature type="transmembrane region" description="Helical" evidence="1">
    <location>
        <begin position="249"/>
        <end position="273"/>
    </location>
</feature>
<keyword evidence="1" id="KW-0812">Transmembrane</keyword>
<dbReference type="EMBL" id="AMQM01009056">
    <property type="status" value="NOT_ANNOTATED_CDS"/>
    <property type="molecule type" value="Genomic_DNA"/>
</dbReference>
<accession>T1FKA4</accession>
<dbReference type="KEGG" id="hro:HELRODRAFT_183886"/>
<dbReference type="EMBL" id="KB095918">
    <property type="protein sequence ID" value="ESO09742.1"/>
    <property type="molecule type" value="Genomic_DNA"/>
</dbReference>
<dbReference type="GeneID" id="20209253"/>
<dbReference type="Pfam" id="PF14808">
    <property type="entry name" value="TMEM164"/>
    <property type="match status" value="1"/>
</dbReference>
<dbReference type="OrthoDB" id="17328at2759"/>
<organism evidence="3 4">
    <name type="scientific">Helobdella robusta</name>
    <name type="common">Californian leech</name>
    <dbReference type="NCBI Taxonomy" id="6412"/>
    <lineage>
        <taxon>Eukaryota</taxon>
        <taxon>Metazoa</taxon>
        <taxon>Spiralia</taxon>
        <taxon>Lophotrochozoa</taxon>
        <taxon>Annelida</taxon>
        <taxon>Clitellata</taxon>
        <taxon>Hirudinea</taxon>
        <taxon>Rhynchobdellida</taxon>
        <taxon>Glossiphoniidae</taxon>
        <taxon>Helobdella</taxon>
    </lineage>
</organism>
<gene>
    <name evidence="3" type="primary">20209253</name>
    <name evidence="2" type="ORF">HELRODRAFT_183886</name>
</gene>